<dbReference type="EnsemblPlants" id="KQL16948">
    <property type="protein sequence ID" value="KQL16948"/>
    <property type="gene ID" value="SETIT_024345mg"/>
</dbReference>
<dbReference type="Proteomes" id="UP000004995">
    <property type="component" value="Unassembled WGS sequence"/>
</dbReference>
<sequence>MASASCGRPRRPGCPRRPPARHGRVAPPGLGPGRLRRLLLLAATWCAAYYHPQLVEAKAPTRRASRGDPAARFEMGAMEMDGAAPVRPHHRQARNPASATSALELNQLGGRMAMGAVGDRREASSTGEALPPLAASRTGCAWYRSLPADLRICQQSPGTPWRRSTSCPCRLAWIESQTTAG</sequence>
<name>K3ZCR7_SETIT</name>
<keyword evidence="3" id="KW-1185">Reference proteome</keyword>
<accession>K3ZCR7</accession>
<dbReference type="InParanoid" id="K3ZCR7"/>
<protein>
    <submittedName>
        <fullName evidence="2">Uncharacterized protein</fullName>
    </submittedName>
</protein>
<reference evidence="2" key="2">
    <citation type="submission" date="2018-08" db="UniProtKB">
        <authorList>
            <consortium name="EnsemblPlants"/>
        </authorList>
    </citation>
    <scope>IDENTIFICATION</scope>
    <source>
        <strain evidence="2">Yugu1</strain>
    </source>
</reference>
<dbReference type="HOGENOM" id="CLU_1491500_0_0_1"/>
<dbReference type="AlphaFoldDB" id="K3ZCR7"/>
<dbReference type="Gramene" id="KQL16948">
    <property type="protein sequence ID" value="KQL16948"/>
    <property type="gene ID" value="SETIT_024345mg"/>
</dbReference>
<feature type="region of interest" description="Disordered" evidence="1">
    <location>
        <begin position="1"/>
        <end position="32"/>
    </location>
</feature>
<reference evidence="3" key="1">
    <citation type="journal article" date="2012" name="Nat. Biotechnol.">
        <title>Reference genome sequence of the model plant Setaria.</title>
        <authorList>
            <person name="Bennetzen J.L."/>
            <person name="Schmutz J."/>
            <person name="Wang H."/>
            <person name="Percifield R."/>
            <person name="Hawkins J."/>
            <person name="Pontaroli A.C."/>
            <person name="Estep M."/>
            <person name="Feng L."/>
            <person name="Vaughn J.N."/>
            <person name="Grimwood J."/>
            <person name="Jenkins J."/>
            <person name="Barry K."/>
            <person name="Lindquist E."/>
            <person name="Hellsten U."/>
            <person name="Deshpande S."/>
            <person name="Wang X."/>
            <person name="Wu X."/>
            <person name="Mitros T."/>
            <person name="Triplett J."/>
            <person name="Yang X."/>
            <person name="Ye C.Y."/>
            <person name="Mauro-Herrera M."/>
            <person name="Wang L."/>
            <person name="Li P."/>
            <person name="Sharma M."/>
            <person name="Sharma R."/>
            <person name="Ronald P.C."/>
            <person name="Panaud O."/>
            <person name="Kellogg E.A."/>
            <person name="Brutnell T.P."/>
            <person name="Doust A.N."/>
            <person name="Tuskan G.A."/>
            <person name="Rokhsar D."/>
            <person name="Devos K.M."/>
        </authorList>
    </citation>
    <scope>NUCLEOTIDE SEQUENCE [LARGE SCALE GENOMIC DNA]</scope>
    <source>
        <strain evidence="3">cv. Yugu1</strain>
    </source>
</reference>
<proteinExistence type="predicted"/>
<dbReference type="EMBL" id="AGNK02002092">
    <property type="status" value="NOT_ANNOTATED_CDS"/>
    <property type="molecule type" value="Genomic_DNA"/>
</dbReference>
<evidence type="ECO:0000313" key="3">
    <source>
        <dbReference type="Proteomes" id="UP000004995"/>
    </source>
</evidence>
<organism evidence="2 3">
    <name type="scientific">Setaria italica</name>
    <name type="common">Foxtail millet</name>
    <name type="synonym">Panicum italicum</name>
    <dbReference type="NCBI Taxonomy" id="4555"/>
    <lineage>
        <taxon>Eukaryota</taxon>
        <taxon>Viridiplantae</taxon>
        <taxon>Streptophyta</taxon>
        <taxon>Embryophyta</taxon>
        <taxon>Tracheophyta</taxon>
        <taxon>Spermatophyta</taxon>
        <taxon>Magnoliopsida</taxon>
        <taxon>Liliopsida</taxon>
        <taxon>Poales</taxon>
        <taxon>Poaceae</taxon>
        <taxon>PACMAD clade</taxon>
        <taxon>Panicoideae</taxon>
        <taxon>Panicodae</taxon>
        <taxon>Paniceae</taxon>
        <taxon>Cenchrinae</taxon>
        <taxon>Setaria</taxon>
    </lineage>
</organism>
<evidence type="ECO:0000256" key="1">
    <source>
        <dbReference type="SAM" id="MobiDB-lite"/>
    </source>
</evidence>
<feature type="compositionally biased region" description="Basic residues" evidence="1">
    <location>
        <begin position="8"/>
        <end position="24"/>
    </location>
</feature>
<evidence type="ECO:0000313" key="2">
    <source>
        <dbReference type="EnsemblPlants" id="KQL16948"/>
    </source>
</evidence>